<organism evidence="1 2">
    <name type="scientific">Artemia franciscana</name>
    <name type="common">Brine shrimp</name>
    <name type="synonym">Artemia sanfranciscana</name>
    <dbReference type="NCBI Taxonomy" id="6661"/>
    <lineage>
        <taxon>Eukaryota</taxon>
        <taxon>Metazoa</taxon>
        <taxon>Ecdysozoa</taxon>
        <taxon>Arthropoda</taxon>
        <taxon>Crustacea</taxon>
        <taxon>Branchiopoda</taxon>
        <taxon>Anostraca</taxon>
        <taxon>Artemiidae</taxon>
        <taxon>Artemia</taxon>
    </lineage>
</organism>
<name>A0AA88H9F2_ARTSF</name>
<dbReference type="AlphaFoldDB" id="A0AA88H9F2"/>
<dbReference type="EMBL" id="JAVRJZ010000107">
    <property type="protein sequence ID" value="KAK2703311.1"/>
    <property type="molecule type" value="Genomic_DNA"/>
</dbReference>
<evidence type="ECO:0000313" key="2">
    <source>
        <dbReference type="Proteomes" id="UP001187531"/>
    </source>
</evidence>
<dbReference type="Proteomes" id="UP001187531">
    <property type="component" value="Unassembled WGS sequence"/>
</dbReference>
<sequence length="110" mass="12985">MEYFKCEFVPMGFFHLGIEQLQLTNEAKQRVENLSEEAVKFMEYFGSHFSTGIHHYFGMNIYYSAKKFRQKGVHQDFDGKDIKEYKEKITKNPEEAKIISREPAKHLNGV</sequence>
<comment type="caution">
    <text evidence="1">The sequence shown here is derived from an EMBL/GenBank/DDBJ whole genome shotgun (WGS) entry which is preliminary data.</text>
</comment>
<gene>
    <name evidence="1" type="ORF">QYM36_018224</name>
</gene>
<proteinExistence type="predicted"/>
<accession>A0AA88H9F2</accession>
<evidence type="ECO:0000313" key="1">
    <source>
        <dbReference type="EMBL" id="KAK2703311.1"/>
    </source>
</evidence>
<reference evidence="1" key="1">
    <citation type="submission" date="2023-07" db="EMBL/GenBank/DDBJ databases">
        <title>Chromosome-level genome assembly of Artemia franciscana.</title>
        <authorList>
            <person name="Jo E."/>
        </authorList>
    </citation>
    <scope>NUCLEOTIDE SEQUENCE</scope>
    <source>
        <tissue evidence="1">Whole body</tissue>
    </source>
</reference>
<protein>
    <submittedName>
        <fullName evidence="1">Uncharacterized protein</fullName>
    </submittedName>
</protein>
<keyword evidence="2" id="KW-1185">Reference proteome</keyword>